<gene>
    <name evidence="3" type="ORF">MtrunA17_Chr5g0408671</name>
</gene>
<dbReference type="Gramene" id="rna29665">
    <property type="protein sequence ID" value="RHN54600.1"/>
    <property type="gene ID" value="gene29665"/>
</dbReference>
<sequence>MNKTLKFVYVLILFISLSIVSKSVAQYNIGCKTDDDCQKYYTKMFGMKCFKSWCITGILD</sequence>
<dbReference type="EMBL" id="PSQE01000005">
    <property type="protein sequence ID" value="RHN54600.1"/>
    <property type="molecule type" value="Genomic_DNA"/>
</dbReference>
<feature type="signal peptide" evidence="1">
    <location>
        <begin position="1"/>
        <end position="25"/>
    </location>
</feature>
<proteinExistence type="predicted"/>
<accession>A0A396HMJ9</accession>
<keyword evidence="1" id="KW-0732">Signal</keyword>
<dbReference type="GO" id="GO:0046872">
    <property type="term" value="F:metal ion binding"/>
    <property type="evidence" value="ECO:0007669"/>
    <property type="project" value="InterPro"/>
</dbReference>
<evidence type="ECO:0000256" key="1">
    <source>
        <dbReference type="SAM" id="SignalP"/>
    </source>
</evidence>
<organism evidence="3">
    <name type="scientific">Medicago truncatula</name>
    <name type="common">Barrel medic</name>
    <name type="synonym">Medicago tribuloides</name>
    <dbReference type="NCBI Taxonomy" id="3880"/>
    <lineage>
        <taxon>Eukaryota</taxon>
        <taxon>Viridiplantae</taxon>
        <taxon>Streptophyta</taxon>
        <taxon>Embryophyta</taxon>
        <taxon>Tracheophyta</taxon>
        <taxon>Spermatophyta</taxon>
        <taxon>Magnoliopsida</taxon>
        <taxon>eudicotyledons</taxon>
        <taxon>Gunneridae</taxon>
        <taxon>Pentapetalae</taxon>
        <taxon>rosids</taxon>
        <taxon>fabids</taxon>
        <taxon>Fabales</taxon>
        <taxon>Fabaceae</taxon>
        <taxon>Papilionoideae</taxon>
        <taxon>50 kb inversion clade</taxon>
        <taxon>NPAAA clade</taxon>
        <taxon>Hologalegina</taxon>
        <taxon>IRL clade</taxon>
        <taxon>Trifolieae</taxon>
        <taxon>Medicago</taxon>
    </lineage>
</organism>
<evidence type="ECO:0000259" key="2">
    <source>
        <dbReference type="Pfam" id="PF07127"/>
    </source>
</evidence>
<dbReference type="Pfam" id="PF07127">
    <property type="entry name" value="Nodulin_late"/>
    <property type="match status" value="1"/>
</dbReference>
<dbReference type="InterPro" id="IPR009810">
    <property type="entry name" value="Nodulin_late_dom"/>
</dbReference>
<protein>
    <submittedName>
        <fullName evidence="3">Putative Late nodulin</fullName>
    </submittedName>
</protein>
<reference evidence="3" key="1">
    <citation type="journal article" date="2018" name="Nat. Plants">
        <title>Whole-genome landscape of Medicago truncatula symbiotic genes.</title>
        <authorList>
            <person name="Pecrix Y."/>
            <person name="Gamas P."/>
            <person name="Carrere S."/>
        </authorList>
    </citation>
    <scope>NUCLEOTIDE SEQUENCE</scope>
    <source>
        <tissue evidence="3">Leaves</tissue>
    </source>
</reference>
<evidence type="ECO:0000313" key="3">
    <source>
        <dbReference type="EMBL" id="RHN54600.1"/>
    </source>
</evidence>
<feature type="domain" description="Late nodulin" evidence="2">
    <location>
        <begin position="1"/>
        <end position="54"/>
    </location>
</feature>
<feature type="chain" id="PRO_5017253059" evidence="1">
    <location>
        <begin position="26"/>
        <end position="60"/>
    </location>
</feature>
<comment type="caution">
    <text evidence="3">The sequence shown here is derived from an EMBL/GenBank/DDBJ whole genome shotgun (WGS) entry which is preliminary data.</text>
</comment>
<dbReference type="Proteomes" id="UP000265566">
    <property type="component" value="Chromosome 5"/>
</dbReference>
<name>A0A396HMJ9_MEDTR</name>
<dbReference type="AlphaFoldDB" id="A0A396HMJ9"/>